<reference evidence="1" key="1">
    <citation type="submission" date="2021-06" db="EMBL/GenBank/DDBJ databases">
        <authorList>
            <person name="Kallberg Y."/>
            <person name="Tangrot J."/>
            <person name="Rosling A."/>
        </authorList>
    </citation>
    <scope>NUCLEOTIDE SEQUENCE</scope>
    <source>
        <strain evidence="1">AU212A</strain>
    </source>
</reference>
<keyword evidence="2" id="KW-1185">Reference proteome</keyword>
<proteinExistence type="predicted"/>
<dbReference type="Proteomes" id="UP000789860">
    <property type="component" value="Unassembled WGS sequence"/>
</dbReference>
<dbReference type="EMBL" id="CAJVPM010000497">
    <property type="protein sequence ID" value="CAG8445755.1"/>
    <property type="molecule type" value="Genomic_DNA"/>
</dbReference>
<protein>
    <submittedName>
        <fullName evidence="1">5502_t:CDS:1</fullName>
    </submittedName>
</protein>
<sequence>MECIYSSNYWKALGHNQAECIDLLVEFPINILNTNNIFYNDENESYIINQDNSNFTSANSDIHIVSESKLDIENIVDLTLPCFSFSNTNFDCEKIRPQSKLTSSKGHGNMNFEVSNMSWELKSIMFSC</sequence>
<organism evidence="1 2">
    <name type="scientific">Scutellospora calospora</name>
    <dbReference type="NCBI Taxonomy" id="85575"/>
    <lineage>
        <taxon>Eukaryota</taxon>
        <taxon>Fungi</taxon>
        <taxon>Fungi incertae sedis</taxon>
        <taxon>Mucoromycota</taxon>
        <taxon>Glomeromycotina</taxon>
        <taxon>Glomeromycetes</taxon>
        <taxon>Diversisporales</taxon>
        <taxon>Gigasporaceae</taxon>
        <taxon>Scutellospora</taxon>
    </lineage>
</organism>
<gene>
    <name evidence="1" type="ORF">SCALOS_LOCUS914</name>
</gene>
<name>A0ACA9K0M7_9GLOM</name>
<evidence type="ECO:0000313" key="2">
    <source>
        <dbReference type="Proteomes" id="UP000789860"/>
    </source>
</evidence>
<accession>A0ACA9K0M7</accession>
<evidence type="ECO:0000313" key="1">
    <source>
        <dbReference type="EMBL" id="CAG8445755.1"/>
    </source>
</evidence>
<comment type="caution">
    <text evidence="1">The sequence shown here is derived from an EMBL/GenBank/DDBJ whole genome shotgun (WGS) entry which is preliminary data.</text>
</comment>